<dbReference type="EMBL" id="FOFB01000001">
    <property type="protein sequence ID" value="SEP59738.1"/>
    <property type="molecule type" value="Genomic_DNA"/>
</dbReference>
<gene>
    <name evidence="2" type="ORF">SAMN05444359_101188</name>
</gene>
<name>A0A1H8Z807_9BACT</name>
<reference evidence="3" key="1">
    <citation type="submission" date="2016-10" db="EMBL/GenBank/DDBJ databases">
        <authorList>
            <person name="Varghese N."/>
            <person name="Submissions S."/>
        </authorList>
    </citation>
    <scope>NUCLEOTIDE SEQUENCE [LARGE SCALE GENOMIC DNA]</scope>
    <source>
        <strain evidence="3">DSM 24740</strain>
    </source>
</reference>
<keyword evidence="3" id="KW-1185">Reference proteome</keyword>
<dbReference type="InParanoid" id="A0A1H8Z807"/>
<protein>
    <submittedName>
        <fullName evidence="2">Uncharacterized protein</fullName>
    </submittedName>
</protein>
<feature type="signal peptide" evidence="1">
    <location>
        <begin position="1"/>
        <end position="17"/>
    </location>
</feature>
<evidence type="ECO:0000313" key="3">
    <source>
        <dbReference type="Proteomes" id="UP000199021"/>
    </source>
</evidence>
<sequence>MKFLIVSLLLFSCPLFAQYSNISLLDQLRLEIEEQDASGTFLMAGNTADVSELEEMDKVEFLQRAIVSLAVERYSTFAGDPYLHKDFGHGVLRNLSMATFPLSHLNYNAYSGRVEYRNGNNWIEFRPDYFPRIEFDEGQKGTKTLVYGLLPDYPGHYSVLLFSGDNIRAAIHRKVFTFENKTYDAGPVATRFAPKDFLYVFVDGKWKQTSFKAKALTKDLGFSNEVMGFIKSHKLNPGDVEDLQKILAFADGL</sequence>
<dbReference type="RefSeq" id="WP_090164923.1">
    <property type="nucleotide sequence ID" value="NZ_FOFB01000001.1"/>
</dbReference>
<dbReference type="AlphaFoldDB" id="A0A1H8Z807"/>
<feature type="chain" id="PRO_5011599868" evidence="1">
    <location>
        <begin position="18"/>
        <end position="253"/>
    </location>
</feature>
<accession>A0A1H8Z807</accession>
<evidence type="ECO:0000256" key="1">
    <source>
        <dbReference type="SAM" id="SignalP"/>
    </source>
</evidence>
<keyword evidence="1" id="KW-0732">Signal</keyword>
<proteinExistence type="predicted"/>
<evidence type="ECO:0000313" key="2">
    <source>
        <dbReference type="EMBL" id="SEP59738.1"/>
    </source>
</evidence>
<organism evidence="2 3">
    <name type="scientific">Neolewinella agarilytica</name>
    <dbReference type="NCBI Taxonomy" id="478744"/>
    <lineage>
        <taxon>Bacteria</taxon>
        <taxon>Pseudomonadati</taxon>
        <taxon>Bacteroidota</taxon>
        <taxon>Saprospiria</taxon>
        <taxon>Saprospirales</taxon>
        <taxon>Lewinellaceae</taxon>
        <taxon>Neolewinella</taxon>
    </lineage>
</organism>
<dbReference type="STRING" id="478744.SAMN05444359_101188"/>
<dbReference type="Proteomes" id="UP000199021">
    <property type="component" value="Unassembled WGS sequence"/>
</dbReference>